<proteinExistence type="predicted"/>
<reference evidence="2" key="1">
    <citation type="submission" date="2022-08" db="UniProtKB">
        <authorList>
            <consortium name="EnsemblMetazoa"/>
        </authorList>
    </citation>
    <scope>IDENTIFICATION</scope>
    <source>
        <strain evidence="2">05x7-T-G4-1.051#20</strain>
    </source>
</reference>
<dbReference type="Proteomes" id="UP000005408">
    <property type="component" value="Unassembled WGS sequence"/>
</dbReference>
<evidence type="ECO:0000313" key="2">
    <source>
        <dbReference type="EnsemblMetazoa" id="G8775.3:cds"/>
    </source>
</evidence>
<dbReference type="EnsemblMetazoa" id="G8775.3">
    <property type="protein sequence ID" value="G8775.3:cds"/>
    <property type="gene ID" value="G8775"/>
</dbReference>
<evidence type="ECO:0008006" key="4">
    <source>
        <dbReference type="Google" id="ProtNLM"/>
    </source>
</evidence>
<evidence type="ECO:0000256" key="1">
    <source>
        <dbReference type="SAM" id="SignalP"/>
    </source>
</evidence>
<protein>
    <recommendedName>
        <fullName evidence="4">Chitin-binding type-2 domain-containing protein</fullName>
    </recommendedName>
</protein>
<feature type="chain" id="PRO_5036467817" description="Chitin-binding type-2 domain-containing protein" evidence="1">
    <location>
        <begin position="26"/>
        <end position="124"/>
    </location>
</feature>
<organism evidence="2 3">
    <name type="scientific">Magallana gigas</name>
    <name type="common">Pacific oyster</name>
    <name type="synonym">Crassostrea gigas</name>
    <dbReference type="NCBI Taxonomy" id="29159"/>
    <lineage>
        <taxon>Eukaryota</taxon>
        <taxon>Metazoa</taxon>
        <taxon>Spiralia</taxon>
        <taxon>Lophotrochozoa</taxon>
        <taxon>Mollusca</taxon>
        <taxon>Bivalvia</taxon>
        <taxon>Autobranchia</taxon>
        <taxon>Pteriomorphia</taxon>
        <taxon>Ostreida</taxon>
        <taxon>Ostreoidea</taxon>
        <taxon>Ostreidae</taxon>
        <taxon>Magallana</taxon>
    </lineage>
</organism>
<keyword evidence="1" id="KW-0732">Signal</keyword>
<sequence length="124" mass="14366">MGLLLFRVCLVINAFNIATENPVRAKPYRFPVYPVNECPRSKDEFETAAQRRNCTKGLRYLCAPNKYLSSLIEFCTDRHKSLYQEGNCVILEGTGDLDHYSCVDKFNSTCPLEFYNDEEIYKCE</sequence>
<dbReference type="AlphaFoldDB" id="A0A8W8P3M2"/>
<keyword evidence="3" id="KW-1185">Reference proteome</keyword>
<evidence type="ECO:0000313" key="3">
    <source>
        <dbReference type="Proteomes" id="UP000005408"/>
    </source>
</evidence>
<feature type="signal peptide" evidence="1">
    <location>
        <begin position="1"/>
        <end position="25"/>
    </location>
</feature>
<name>A0A8W8P3M2_MAGGI</name>
<accession>A0A8W8P3M2</accession>